<reference evidence="2 3" key="1">
    <citation type="journal article" date="2018" name="Nat. Ecol. Evol.">
        <title>Shark genomes provide insights into elasmobranch evolution and the origin of vertebrates.</title>
        <authorList>
            <person name="Hara Y"/>
            <person name="Yamaguchi K"/>
            <person name="Onimaru K"/>
            <person name="Kadota M"/>
            <person name="Koyanagi M"/>
            <person name="Keeley SD"/>
            <person name="Tatsumi K"/>
            <person name="Tanaka K"/>
            <person name="Motone F"/>
            <person name="Kageyama Y"/>
            <person name="Nozu R"/>
            <person name="Adachi N"/>
            <person name="Nishimura O"/>
            <person name="Nakagawa R"/>
            <person name="Tanegashima C"/>
            <person name="Kiyatake I"/>
            <person name="Matsumoto R"/>
            <person name="Murakumo K"/>
            <person name="Nishida K"/>
            <person name="Terakita A"/>
            <person name="Kuratani S"/>
            <person name="Sato K"/>
            <person name="Hyodo S Kuraku.S."/>
        </authorList>
    </citation>
    <scope>NUCLEOTIDE SEQUENCE [LARGE SCALE GENOMIC DNA]</scope>
</reference>
<organism evidence="2 3">
    <name type="scientific">Chiloscyllium punctatum</name>
    <name type="common">Brownbanded bambooshark</name>
    <name type="synonym">Hemiscyllium punctatum</name>
    <dbReference type="NCBI Taxonomy" id="137246"/>
    <lineage>
        <taxon>Eukaryota</taxon>
        <taxon>Metazoa</taxon>
        <taxon>Chordata</taxon>
        <taxon>Craniata</taxon>
        <taxon>Vertebrata</taxon>
        <taxon>Chondrichthyes</taxon>
        <taxon>Elasmobranchii</taxon>
        <taxon>Galeomorphii</taxon>
        <taxon>Galeoidea</taxon>
        <taxon>Orectolobiformes</taxon>
        <taxon>Hemiscylliidae</taxon>
        <taxon>Chiloscyllium</taxon>
    </lineage>
</organism>
<comment type="caution">
    <text evidence="2">The sequence shown here is derived from an EMBL/GenBank/DDBJ whole genome shotgun (WGS) entry which is preliminary data.</text>
</comment>
<evidence type="ECO:0000313" key="2">
    <source>
        <dbReference type="EMBL" id="GCC48175.1"/>
    </source>
</evidence>
<accession>A0A401TZW5</accession>
<sequence>MVKGAGLAAGAGLGKGWSLARGGAGPRHGPGGRACRDMSKGRRQCHWKRLHPGGLSPNYTNGYSTTAAGTVWTPSAG</sequence>
<dbReference type="Proteomes" id="UP000287033">
    <property type="component" value="Unassembled WGS sequence"/>
</dbReference>
<name>A0A401TZW5_CHIPU</name>
<evidence type="ECO:0000256" key="1">
    <source>
        <dbReference type="SAM" id="MobiDB-lite"/>
    </source>
</evidence>
<feature type="compositionally biased region" description="Gly residues" evidence="1">
    <location>
        <begin position="22"/>
        <end position="32"/>
    </location>
</feature>
<dbReference type="EMBL" id="BEZZ01238261">
    <property type="protein sequence ID" value="GCC48175.1"/>
    <property type="molecule type" value="Genomic_DNA"/>
</dbReference>
<proteinExistence type="predicted"/>
<protein>
    <submittedName>
        <fullName evidence="2">Uncharacterized protein</fullName>
    </submittedName>
</protein>
<gene>
    <name evidence="2" type="ORF">chiPu_0032495</name>
</gene>
<dbReference type="AlphaFoldDB" id="A0A401TZW5"/>
<keyword evidence="3" id="KW-1185">Reference proteome</keyword>
<evidence type="ECO:0000313" key="3">
    <source>
        <dbReference type="Proteomes" id="UP000287033"/>
    </source>
</evidence>
<feature type="non-terminal residue" evidence="2">
    <location>
        <position position="77"/>
    </location>
</feature>
<feature type="region of interest" description="Disordered" evidence="1">
    <location>
        <begin position="1"/>
        <end position="40"/>
    </location>
</feature>